<feature type="compositionally biased region" description="Gly residues" evidence="1">
    <location>
        <begin position="151"/>
        <end position="164"/>
    </location>
</feature>
<feature type="compositionally biased region" description="Polar residues" evidence="1">
    <location>
        <begin position="1"/>
        <end position="23"/>
    </location>
</feature>
<reference evidence="2 3" key="1">
    <citation type="journal article" date="2017" name="G3 (Bethesda)">
        <title>The Physical Genome Mapping of Anopheles albimanus Corrected Scaffold Misassemblies and Identified Interarm Rearrangements in Genus Anopheles.</title>
        <authorList>
            <person name="Artemov G.N."/>
            <person name="Peery A.N."/>
            <person name="Jiang X."/>
            <person name="Tu Z."/>
            <person name="Stegniy V.N."/>
            <person name="Sharakhova M.V."/>
            <person name="Sharakhov I.V."/>
        </authorList>
    </citation>
    <scope>NUCLEOTIDE SEQUENCE [LARGE SCALE GENOMIC DNA]</scope>
    <source>
        <strain evidence="2 3">ALBI9_A</strain>
    </source>
</reference>
<evidence type="ECO:0000313" key="3">
    <source>
        <dbReference type="Proteomes" id="UP000069272"/>
    </source>
</evidence>
<evidence type="ECO:0000313" key="2">
    <source>
        <dbReference type="EnsemblMetazoa" id="AALB004456-PA"/>
    </source>
</evidence>
<feature type="compositionally biased region" description="Low complexity" evidence="1">
    <location>
        <begin position="27"/>
        <end position="76"/>
    </location>
</feature>
<feature type="compositionally biased region" description="Low complexity" evidence="1">
    <location>
        <begin position="97"/>
        <end position="136"/>
    </location>
</feature>
<reference evidence="2" key="2">
    <citation type="submission" date="2022-08" db="UniProtKB">
        <authorList>
            <consortium name="EnsemblMetazoa"/>
        </authorList>
    </citation>
    <scope>IDENTIFICATION</scope>
    <source>
        <strain evidence="2">STECLA/ALBI9_A</strain>
    </source>
</reference>
<name>A0A182FD69_ANOAL</name>
<accession>A0A182FD69</accession>
<proteinExistence type="predicted"/>
<evidence type="ECO:0000256" key="1">
    <source>
        <dbReference type="SAM" id="MobiDB-lite"/>
    </source>
</evidence>
<dbReference type="VEuPathDB" id="VectorBase:AALB004456"/>
<feature type="region of interest" description="Disordered" evidence="1">
    <location>
        <begin position="1"/>
        <end position="167"/>
    </location>
</feature>
<dbReference type="EnsemblMetazoa" id="AALB004456-RA">
    <property type="protein sequence ID" value="AALB004456-PA"/>
    <property type="gene ID" value="AALB004456"/>
</dbReference>
<protein>
    <submittedName>
        <fullName evidence="2">Uncharacterized protein</fullName>
    </submittedName>
</protein>
<keyword evidence="3" id="KW-1185">Reference proteome</keyword>
<dbReference type="AlphaFoldDB" id="A0A182FD69"/>
<feature type="compositionally biased region" description="Low complexity" evidence="1">
    <location>
        <begin position="226"/>
        <end position="238"/>
    </location>
</feature>
<dbReference type="Proteomes" id="UP000069272">
    <property type="component" value="Chromosome 3L"/>
</dbReference>
<feature type="region of interest" description="Disordered" evidence="1">
    <location>
        <begin position="208"/>
        <end position="238"/>
    </location>
</feature>
<organism evidence="2 3">
    <name type="scientific">Anopheles albimanus</name>
    <name type="common">New world malaria mosquito</name>
    <dbReference type="NCBI Taxonomy" id="7167"/>
    <lineage>
        <taxon>Eukaryota</taxon>
        <taxon>Metazoa</taxon>
        <taxon>Ecdysozoa</taxon>
        <taxon>Arthropoda</taxon>
        <taxon>Hexapoda</taxon>
        <taxon>Insecta</taxon>
        <taxon>Pterygota</taxon>
        <taxon>Neoptera</taxon>
        <taxon>Endopterygota</taxon>
        <taxon>Diptera</taxon>
        <taxon>Nematocera</taxon>
        <taxon>Culicoidea</taxon>
        <taxon>Culicidae</taxon>
        <taxon>Anophelinae</taxon>
        <taxon>Anopheles</taxon>
    </lineage>
</organism>
<sequence>MRANLSATSVHSPLATPTKSPVNQPKYPAYPQQQNRAPYYPQQQQQQQPQQRAGYGASPSPRSPGVPVGSPRSPGATLNASPRGWAHVASPVPTYRPSSQHQQLSSPSPSSPSAPFYQQPSQQPAQQPHRPGYQVFVPPPLVAQPVQPGFAHGGSGGGGGGGGAPCKAPHRGHRGLYQHIHTCPEHGLRTAGAQQYQRPIPTVFNALSGIPEDQPHQPLAAQFPNTPQQQQQQQPYTYQPQATQAFQPLTAQQQSQAAATAPYQPIQPQYHQQQQLPPTLVTTLRKEPPMSQEPAPVYQTQPVAAIYQGKSERTDPGLTRRRCRTLHSCTRACNAGPVYDSRI</sequence>